<sequence length="279" mass="30754">MKTLVRILIVAAVLLLIGAMAAFYTIYNSDSLQQDVLEEKTFNEPIDEMEITVENSRIEFLPSNDDTARIVVVGNDDNFALKTDVSGGRLVIEVEDTNWFFLFDFNQSYSLQVYVPANGLASLSADSDDGRIQANDIGATELSFQADNGRISLEAVESEMVDVETDNGRIELTNMAADMTLHSSNGRIIFTDVSGELQAKTNNGRIELNAETLDFPVDLETDNGRIEIYTQNEPENARIEAHVDNGSTDVFGRDSRDVSFGSGDVLIRLDSDNGSIFVE</sequence>
<feature type="domain" description="DUF4097" evidence="1">
    <location>
        <begin position="46"/>
        <end position="252"/>
    </location>
</feature>
<dbReference type="RefSeq" id="WP_006830673.1">
    <property type="nucleotide sequence ID" value="NZ_AJYB01000044.1"/>
</dbReference>
<dbReference type="KEGG" id="pana:BBH88_17600"/>
<dbReference type="PANTHER" id="PTHR34094">
    <property type="match status" value="1"/>
</dbReference>
<organism evidence="3 4">
    <name type="scientific">Planococcus antarcticus DSM 14505</name>
    <dbReference type="NCBI Taxonomy" id="1185653"/>
    <lineage>
        <taxon>Bacteria</taxon>
        <taxon>Bacillati</taxon>
        <taxon>Bacillota</taxon>
        <taxon>Bacilli</taxon>
        <taxon>Bacillales</taxon>
        <taxon>Caryophanaceae</taxon>
        <taxon>Planococcus</taxon>
    </lineage>
</organism>
<dbReference type="PANTHER" id="PTHR34094:SF1">
    <property type="entry name" value="PROTEIN FAM185A"/>
    <property type="match status" value="1"/>
</dbReference>
<evidence type="ECO:0000313" key="3">
    <source>
        <dbReference type="EMBL" id="EIM05974.1"/>
    </source>
</evidence>
<gene>
    <name evidence="3" type="ORF">A1A1_13557</name>
    <name evidence="2" type="ORF">BBH88_17600</name>
</gene>
<evidence type="ECO:0000313" key="2">
    <source>
        <dbReference type="EMBL" id="ANU11936.1"/>
    </source>
</evidence>
<dbReference type="Gene3D" id="2.160.20.120">
    <property type="match status" value="1"/>
</dbReference>
<proteinExistence type="predicted"/>
<evidence type="ECO:0000259" key="1">
    <source>
        <dbReference type="Pfam" id="PF13349"/>
    </source>
</evidence>
<dbReference type="AlphaFoldDB" id="A0A1C7DK97"/>
<keyword evidence="5" id="KW-1185">Reference proteome</keyword>
<dbReference type="eggNOG" id="COG3595">
    <property type="taxonomic scope" value="Bacteria"/>
</dbReference>
<protein>
    <recommendedName>
        <fullName evidence="1">DUF4097 domain-containing protein</fullName>
    </recommendedName>
</protein>
<dbReference type="OrthoDB" id="2588856at2"/>
<name>A0A1C7DK97_9BACL</name>
<reference evidence="5" key="2">
    <citation type="submission" date="2016-07" db="EMBL/GenBank/DDBJ databases">
        <authorList>
            <person name="See-Too W.S."/>
        </authorList>
    </citation>
    <scope>NUCLEOTIDE SEQUENCE [LARGE SCALE GENOMIC DNA]</scope>
    <source>
        <strain evidence="5">DSM 14505</strain>
    </source>
</reference>
<accession>A0A1C7DK97</accession>
<dbReference type="Proteomes" id="UP000004725">
    <property type="component" value="Unassembled WGS sequence"/>
</dbReference>
<dbReference type="EMBL" id="CP016534">
    <property type="protein sequence ID" value="ANU11936.1"/>
    <property type="molecule type" value="Genomic_DNA"/>
</dbReference>
<dbReference type="Proteomes" id="UP000092661">
    <property type="component" value="Chromosome"/>
</dbReference>
<evidence type="ECO:0000313" key="4">
    <source>
        <dbReference type="Proteomes" id="UP000004725"/>
    </source>
</evidence>
<evidence type="ECO:0000313" key="5">
    <source>
        <dbReference type="Proteomes" id="UP000092661"/>
    </source>
</evidence>
<reference evidence="3 4" key="1">
    <citation type="journal article" date="2012" name="J. Bacteriol.">
        <title>Genome Sequence of the Antarctic Psychrophile Bacterium Planococcus antarcticus DSM 14505.</title>
        <authorList>
            <person name="Margolles A."/>
            <person name="Gueimonde M."/>
            <person name="Sanchez B."/>
        </authorList>
    </citation>
    <scope>NUCLEOTIDE SEQUENCE [LARGE SCALE GENOMIC DNA]</scope>
    <source>
        <strain evidence="3 4">DSM 14505</strain>
    </source>
</reference>
<reference evidence="2" key="3">
    <citation type="submission" date="2016-10" db="EMBL/GenBank/DDBJ databases">
        <authorList>
            <person name="See-Too W.S."/>
        </authorList>
    </citation>
    <scope>NUCLEOTIDE SEQUENCE</scope>
    <source>
        <strain evidence="2">DSM 14505</strain>
    </source>
</reference>
<dbReference type="EMBL" id="AJYB01000044">
    <property type="protein sequence ID" value="EIM05974.1"/>
    <property type="molecule type" value="Genomic_DNA"/>
</dbReference>
<dbReference type="Pfam" id="PF13349">
    <property type="entry name" value="DUF4097"/>
    <property type="match status" value="1"/>
</dbReference>
<dbReference type="InterPro" id="IPR025164">
    <property type="entry name" value="Toastrack_DUF4097"/>
</dbReference>